<organism evidence="3 4">
    <name type="scientific">Paracoccus alkanivorans</name>
    <dbReference type="NCBI Taxonomy" id="2116655"/>
    <lineage>
        <taxon>Bacteria</taxon>
        <taxon>Pseudomonadati</taxon>
        <taxon>Pseudomonadota</taxon>
        <taxon>Alphaproteobacteria</taxon>
        <taxon>Rhodobacterales</taxon>
        <taxon>Paracoccaceae</taxon>
        <taxon>Paracoccus</taxon>
    </lineage>
</organism>
<reference evidence="3 4" key="1">
    <citation type="submission" date="2018-07" db="EMBL/GenBank/DDBJ databases">
        <authorList>
            <person name="Zhang Y."/>
            <person name="Wang L."/>
            <person name="Ma S."/>
        </authorList>
    </citation>
    <scope>NUCLEOTIDE SEQUENCE [LARGE SCALE GENOMIC DNA]</scope>
    <source>
        <strain evidence="3 4">4-2</strain>
    </source>
</reference>
<evidence type="ECO:0000313" key="3">
    <source>
        <dbReference type="EMBL" id="RMC35380.1"/>
    </source>
</evidence>
<feature type="chain" id="PRO_5018044312" description="PepSY domain-containing protein" evidence="2">
    <location>
        <begin position="26"/>
        <end position="271"/>
    </location>
</feature>
<name>A0A3M0MI47_9RHOB</name>
<dbReference type="OrthoDB" id="7844692at2"/>
<feature type="region of interest" description="Disordered" evidence="1">
    <location>
        <begin position="161"/>
        <end position="219"/>
    </location>
</feature>
<evidence type="ECO:0008006" key="5">
    <source>
        <dbReference type="Google" id="ProtNLM"/>
    </source>
</evidence>
<feature type="signal peptide" evidence="2">
    <location>
        <begin position="1"/>
        <end position="25"/>
    </location>
</feature>
<gene>
    <name evidence="3" type="ORF">C9E81_09070</name>
</gene>
<sequence length="271" mass="29629">MSREKFVSAAAIAAVIASVGGAALAQTEAQNNRQTGVIASASQANLPPELEALELQNLKNEIKRGGFREVEGTTSDGTEIEARLDDSGKLIAIEADDGPLPQALIDSLLPQSVRDNEVMAQFAKIEEVGTRHDMLGVKGEDAEGEDMFALFDQDGRLLRFGRDDDDEGPRVKRMHREGRHWGSDRGDGPGEKRMHRMGPRHEGERPGRPPMPAPEFDSAEVNKQLSDTGYSQFGFLHMQGPRILLEATNPQGEPVTLELDPKGEVIRETAR</sequence>
<keyword evidence="4" id="KW-1185">Reference proteome</keyword>
<accession>A0A3M0MI47</accession>
<dbReference type="Proteomes" id="UP000273516">
    <property type="component" value="Unassembled WGS sequence"/>
</dbReference>
<evidence type="ECO:0000256" key="1">
    <source>
        <dbReference type="SAM" id="MobiDB-lite"/>
    </source>
</evidence>
<evidence type="ECO:0000256" key="2">
    <source>
        <dbReference type="SAM" id="SignalP"/>
    </source>
</evidence>
<dbReference type="RefSeq" id="WP_122112005.1">
    <property type="nucleotide sequence ID" value="NZ_QOKZ01000003.1"/>
</dbReference>
<proteinExistence type="predicted"/>
<comment type="caution">
    <text evidence="3">The sequence shown here is derived from an EMBL/GenBank/DDBJ whole genome shotgun (WGS) entry which is preliminary data.</text>
</comment>
<protein>
    <recommendedName>
        <fullName evidence="5">PepSY domain-containing protein</fullName>
    </recommendedName>
</protein>
<feature type="compositionally biased region" description="Basic and acidic residues" evidence="1">
    <location>
        <begin position="179"/>
        <end position="192"/>
    </location>
</feature>
<dbReference type="AlphaFoldDB" id="A0A3M0MI47"/>
<keyword evidence="2" id="KW-0732">Signal</keyword>
<evidence type="ECO:0000313" key="4">
    <source>
        <dbReference type="Proteomes" id="UP000273516"/>
    </source>
</evidence>
<dbReference type="EMBL" id="QOKZ01000003">
    <property type="protein sequence ID" value="RMC35380.1"/>
    <property type="molecule type" value="Genomic_DNA"/>
</dbReference>